<keyword evidence="3" id="KW-1185">Reference proteome</keyword>
<feature type="compositionally biased region" description="Basic and acidic residues" evidence="1">
    <location>
        <begin position="58"/>
        <end position="68"/>
    </location>
</feature>
<organism evidence="2 3">
    <name type="scientific">Eumeta variegata</name>
    <name type="common">Bagworm moth</name>
    <name type="synonym">Eumeta japonica</name>
    <dbReference type="NCBI Taxonomy" id="151549"/>
    <lineage>
        <taxon>Eukaryota</taxon>
        <taxon>Metazoa</taxon>
        <taxon>Ecdysozoa</taxon>
        <taxon>Arthropoda</taxon>
        <taxon>Hexapoda</taxon>
        <taxon>Insecta</taxon>
        <taxon>Pterygota</taxon>
        <taxon>Neoptera</taxon>
        <taxon>Endopterygota</taxon>
        <taxon>Lepidoptera</taxon>
        <taxon>Glossata</taxon>
        <taxon>Ditrysia</taxon>
        <taxon>Tineoidea</taxon>
        <taxon>Psychidae</taxon>
        <taxon>Oiketicinae</taxon>
        <taxon>Eumeta</taxon>
    </lineage>
</organism>
<dbReference type="EMBL" id="BGZK01001443">
    <property type="protein sequence ID" value="GBP80048.1"/>
    <property type="molecule type" value="Genomic_DNA"/>
</dbReference>
<proteinExistence type="predicted"/>
<evidence type="ECO:0000256" key="1">
    <source>
        <dbReference type="SAM" id="MobiDB-lite"/>
    </source>
</evidence>
<reference evidence="2 3" key="1">
    <citation type="journal article" date="2019" name="Commun. Biol.">
        <title>The bagworm genome reveals a unique fibroin gene that provides high tensile strength.</title>
        <authorList>
            <person name="Kono N."/>
            <person name="Nakamura H."/>
            <person name="Ohtoshi R."/>
            <person name="Tomita M."/>
            <person name="Numata K."/>
            <person name="Arakawa K."/>
        </authorList>
    </citation>
    <scope>NUCLEOTIDE SEQUENCE [LARGE SCALE GENOMIC DNA]</scope>
</reference>
<dbReference type="Proteomes" id="UP000299102">
    <property type="component" value="Unassembled WGS sequence"/>
</dbReference>
<gene>
    <name evidence="2" type="ORF">EVAR_53188_1</name>
</gene>
<comment type="caution">
    <text evidence="2">The sequence shown here is derived from an EMBL/GenBank/DDBJ whole genome shotgun (WGS) entry which is preliminary data.</text>
</comment>
<name>A0A4C1YV73_EUMVA</name>
<sequence>MINNKYSVAESCWHFIGEERKVLRKEACFVLPADRPPNKDMSHFNLNQRDWTALDQKVKSADPDDELHPTPQKPVTERIAPTRI</sequence>
<protein>
    <submittedName>
        <fullName evidence="2">Uncharacterized protein</fullName>
    </submittedName>
</protein>
<dbReference type="AlphaFoldDB" id="A0A4C1YV73"/>
<accession>A0A4C1YV73</accession>
<evidence type="ECO:0000313" key="2">
    <source>
        <dbReference type="EMBL" id="GBP80048.1"/>
    </source>
</evidence>
<feature type="region of interest" description="Disordered" evidence="1">
    <location>
        <begin position="58"/>
        <end position="84"/>
    </location>
</feature>
<evidence type="ECO:0000313" key="3">
    <source>
        <dbReference type="Proteomes" id="UP000299102"/>
    </source>
</evidence>